<keyword evidence="3" id="KW-0732">Signal</keyword>
<feature type="chain" id="PRO_5043483026" evidence="3">
    <location>
        <begin position="33"/>
        <end position="219"/>
    </location>
</feature>
<sequence length="219" mass="23528">MEKRKEGARRASHIWLLLLALLQIYTPSSVVSQSTTNSTLNTTDATTTPAPNPAVLTYRTRPANMKVAVGEPAVFCCGVPDASPSLKFTLYGGHGNYTLTCPDGHVEDIPEALYGNCEMKKGESLAVWTIKGTSYSDNGTRVECQQSNNPEKRSAVLHVYDSGINYAILIGCVIGGFFGTLLVVALAFVTLQRSDTVQRCFRGGGGETDDDQTTIVTKG</sequence>
<name>A0AAV1FP16_XYRNO</name>
<keyword evidence="2" id="KW-0472">Membrane</keyword>
<keyword evidence="2" id="KW-0812">Transmembrane</keyword>
<dbReference type="EMBL" id="OY660871">
    <property type="protein sequence ID" value="CAJ1062042.1"/>
    <property type="molecule type" value="Genomic_DNA"/>
</dbReference>
<feature type="region of interest" description="Disordered" evidence="1">
    <location>
        <begin position="33"/>
        <end position="52"/>
    </location>
</feature>
<organism evidence="4 5">
    <name type="scientific">Xyrichtys novacula</name>
    <name type="common">Pearly razorfish</name>
    <name type="synonym">Hemipteronotus novacula</name>
    <dbReference type="NCBI Taxonomy" id="13765"/>
    <lineage>
        <taxon>Eukaryota</taxon>
        <taxon>Metazoa</taxon>
        <taxon>Chordata</taxon>
        <taxon>Craniata</taxon>
        <taxon>Vertebrata</taxon>
        <taxon>Euteleostomi</taxon>
        <taxon>Actinopterygii</taxon>
        <taxon>Neopterygii</taxon>
        <taxon>Teleostei</taxon>
        <taxon>Neoteleostei</taxon>
        <taxon>Acanthomorphata</taxon>
        <taxon>Eupercaria</taxon>
        <taxon>Labriformes</taxon>
        <taxon>Labridae</taxon>
        <taxon>Xyrichtys</taxon>
    </lineage>
</organism>
<evidence type="ECO:0000313" key="5">
    <source>
        <dbReference type="Proteomes" id="UP001178508"/>
    </source>
</evidence>
<dbReference type="Proteomes" id="UP001178508">
    <property type="component" value="Chromosome 8"/>
</dbReference>
<accession>A0AAV1FP16</accession>
<feature type="signal peptide" evidence="3">
    <location>
        <begin position="1"/>
        <end position="32"/>
    </location>
</feature>
<evidence type="ECO:0000256" key="3">
    <source>
        <dbReference type="SAM" id="SignalP"/>
    </source>
</evidence>
<keyword evidence="2" id="KW-1133">Transmembrane helix</keyword>
<dbReference type="AlphaFoldDB" id="A0AAV1FP16"/>
<evidence type="ECO:0000313" key="4">
    <source>
        <dbReference type="EMBL" id="CAJ1062042.1"/>
    </source>
</evidence>
<proteinExistence type="predicted"/>
<evidence type="ECO:0000256" key="2">
    <source>
        <dbReference type="SAM" id="Phobius"/>
    </source>
</evidence>
<reference evidence="4" key="1">
    <citation type="submission" date="2023-08" db="EMBL/GenBank/DDBJ databases">
        <authorList>
            <person name="Alioto T."/>
            <person name="Alioto T."/>
            <person name="Gomez Garrido J."/>
        </authorList>
    </citation>
    <scope>NUCLEOTIDE SEQUENCE</scope>
</reference>
<gene>
    <name evidence="4" type="ORF">XNOV1_A042904</name>
</gene>
<keyword evidence="5" id="KW-1185">Reference proteome</keyword>
<feature type="transmembrane region" description="Helical" evidence="2">
    <location>
        <begin position="166"/>
        <end position="189"/>
    </location>
</feature>
<evidence type="ECO:0000256" key="1">
    <source>
        <dbReference type="SAM" id="MobiDB-lite"/>
    </source>
</evidence>
<protein>
    <submittedName>
        <fullName evidence="4">Uncharacterized protein LOC117823261</fullName>
    </submittedName>
</protein>